<protein>
    <submittedName>
        <fullName evidence="1">Uncharacterized protein</fullName>
    </submittedName>
</protein>
<evidence type="ECO:0000313" key="1">
    <source>
        <dbReference type="EMBL" id="CDW40594.1"/>
    </source>
</evidence>
<accession>A0A0K2UQQ3</accession>
<reference evidence="1" key="1">
    <citation type="submission" date="2014-05" db="EMBL/GenBank/DDBJ databases">
        <authorList>
            <person name="Chronopoulou M."/>
        </authorList>
    </citation>
    <scope>NUCLEOTIDE SEQUENCE</scope>
    <source>
        <tissue evidence="1">Whole organism</tissue>
    </source>
</reference>
<sequence>LRVLLIVFDKIGKPQIVIEHIFVPLKIIIQNKVHKEFLIDKPETKKYNFLLIGLYYRPKNVVFR</sequence>
<organism evidence="1">
    <name type="scientific">Lepeophtheirus salmonis</name>
    <name type="common">Salmon louse</name>
    <name type="synonym">Caligus salmonis</name>
    <dbReference type="NCBI Taxonomy" id="72036"/>
    <lineage>
        <taxon>Eukaryota</taxon>
        <taxon>Metazoa</taxon>
        <taxon>Ecdysozoa</taxon>
        <taxon>Arthropoda</taxon>
        <taxon>Crustacea</taxon>
        <taxon>Multicrustacea</taxon>
        <taxon>Hexanauplia</taxon>
        <taxon>Copepoda</taxon>
        <taxon>Siphonostomatoida</taxon>
        <taxon>Caligidae</taxon>
        <taxon>Lepeophtheirus</taxon>
    </lineage>
</organism>
<dbReference type="AlphaFoldDB" id="A0A0K2UQQ3"/>
<name>A0A0K2UQQ3_LEPSM</name>
<feature type="non-terminal residue" evidence="1">
    <location>
        <position position="1"/>
    </location>
</feature>
<proteinExistence type="predicted"/>
<dbReference type="EMBL" id="HACA01023233">
    <property type="protein sequence ID" value="CDW40594.1"/>
    <property type="molecule type" value="Transcribed_RNA"/>
</dbReference>